<dbReference type="Pfam" id="PF18884">
    <property type="entry name" value="TSP3_bac"/>
    <property type="match status" value="1"/>
</dbReference>
<feature type="region of interest" description="Disordered" evidence="5">
    <location>
        <begin position="501"/>
        <end position="673"/>
    </location>
</feature>
<dbReference type="OrthoDB" id="173920at2"/>
<evidence type="ECO:0000256" key="5">
    <source>
        <dbReference type="SAM" id="MobiDB-lite"/>
    </source>
</evidence>
<evidence type="ECO:0000256" key="3">
    <source>
        <dbReference type="ARBA" id="ARBA00022729"/>
    </source>
</evidence>
<keyword evidence="4" id="KW-0106">Calcium</keyword>
<gene>
    <name evidence="6" type="ORF">FEM03_03965</name>
</gene>
<protein>
    <submittedName>
        <fullName evidence="6">Uncharacterized protein</fullName>
    </submittedName>
</protein>
<feature type="compositionally biased region" description="Polar residues" evidence="5">
    <location>
        <begin position="547"/>
        <end position="573"/>
    </location>
</feature>
<evidence type="ECO:0000313" key="7">
    <source>
        <dbReference type="Proteomes" id="UP000306196"/>
    </source>
</evidence>
<proteinExistence type="predicted"/>
<feature type="region of interest" description="Disordered" evidence="5">
    <location>
        <begin position="378"/>
        <end position="456"/>
    </location>
</feature>
<dbReference type="AlphaFoldDB" id="A0A5R8KI35"/>
<feature type="compositionally biased region" description="Polar residues" evidence="5">
    <location>
        <begin position="525"/>
        <end position="539"/>
    </location>
</feature>
<feature type="region of interest" description="Disordered" evidence="5">
    <location>
        <begin position="1"/>
        <end position="44"/>
    </location>
</feature>
<evidence type="ECO:0000256" key="2">
    <source>
        <dbReference type="ARBA" id="ARBA00022525"/>
    </source>
</evidence>
<dbReference type="PANTHER" id="PTHR37467:SF1">
    <property type="entry name" value="EXPORTED CALCIUM-BINDING GLYCOPROTEIN"/>
    <property type="match status" value="1"/>
</dbReference>
<keyword evidence="3" id="KW-0732">Signal</keyword>
<comment type="subcellular location">
    <subcellularLocation>
        <location evidence="1">Secreted</location>
    </subcellularLocation>
</comment>
<sequence length="673" mass="73309">MWDDWNYNGINDSTEPDTDGDGIIDSNDAYPTDPWNNADSDSDGLTDLQEIGFGSVQGLGTDPYAIDTDNDDLTDYEEVMIYKLTHPTISPTNPKSLSGVYLDYQMVDATDTDLDGIPDRIEQWYAANGEPMDYTNPADGGGDLDGDRINNRTAYEQGWSLIAYRGQYDTDLDRMTDAQEDYWSSIYPGSFNKNRFADAVEDYDQDGLFNYEEIEQNLDPGNPYSRFTGITDGQYAAWQRAIGTSGYYGYLDGQPISTPPSHGEQADWDGDGIPEGYAAFVNDGHTVPNGPTHPVDQDNDGMSNEWEHRHQFDPRDSRDAGPATGFVVATEPTEGRNESTESEWQAYELAVLGDFDRDGLSNLREYLLGTHPKIADTDGDGINDGTEVQAGSNPTDINSKPTTVTPITPPRINLELSGIHLRGGTGSGNSGTGGGNSGGGSGNGNNNGPQPTEEDLDNATRLTPFIVQYSGWKGDSISSAGGSYSPGTPESVGVPLRHLRHQPQAPSPATFKNINTNNRERMTHPSRNLWGTSSSTPVSQAIPLRGSQPTAPRNQPITSSKPAWKPSANSTVGSFKPTKSSSPPIRSTPRSTPNRKPSTKPPIKISIATRSPRSMRWAPSPPGKAPTREAARSKTQNPANQRWRNTSLRPFPNKIIRPRTPTLLRPRDGMAIC</sequence>
<comment type="caution">
    <text evidence="6">The sequence shown here is derived from an EMBL/GenBank/DDBJ whole genome shotgun (WGS) entry which is preliminary data.</text>
</comment>
<organism evidence="6 7">
    <name type="scientific">Phragmitibacter flavus</name>
    <dbReference type="NCBI Taxonomy" id="2576071"/>
    <lineage>
        <taxon>Bacteria</taxon>
        <taxon>Pseudomonadati</taxon>
        <taxon>Verrucomicrobiota</taxon>
        <taxon>Verrucomicrobiia</taxon>
        <taxon>Verrucomicrobiales</taxon>
        <taxon>Verrucomicrobiaceae</taxon>
        <taxon>Phragmitibacter</taxon>
    </lineage>
</organism>
<feature type="compositionally biased region" description="Polar residues" evidence="5">
    <location>
        <begin position="389"/>
        <end position="400"/>
    </location>
</feature>
<evidence type="ECO:0000256" key="4">
    <source>
        <dbReference type="ARBA" id="ARBA00022837"/>
    </source>
</evidence>
<feature type="compositionally biased region" description="Polar residues" evidence="5">
    <location>
        <begin position="633"/>
        <end position="648"/>
    </location>
</feature>
<feature type="compositionally biased region" description="Low complexity" evidence="5">
    <location>
        <begin position="576"/>
        <end position="592"/>
    </location>
</feature>
<keyword evidence="2" id="KW-0964">Secreted</keyword>
<evidence type="ECO:0000313" key="6">
    <source>
        <dbReference type="EMBL" id="TLD71891.1"/>
    </source>
</evidence>
<evidence type="ECO:0000256" key="1">
    <source>
        <dbReference type="ARBA" id="ARBA00004613"/>
    </source>
</evidence>
<dbReference type="PANTHER" id="PTHR37467">
    <property type="entry name" value="EXPORTED CALCIUM-BINDING GLYCOPROTEIN-RELATED"/>
    <property type="match status" value="1"/>
</dbReference>
<reference evidence="6 7" key="1">
    <citation type="submission" date="2019-05" db="EMBL/GenBank/DDBJ databases">
        <title>Verrucobacter flavum gen. nov., sp. nov. a new member of the family Verrucomicrobiaceae.</title>
        <authorList>
            <person name="Szuroczki S."/>
            <person name="Abbaszade G."/>
            <person name="Szabo A."/>
            <person name="Felfoldi T."/>
            <person name="Schumann P."/>
            <person name="Boka K."/>
            <person name="Keki Z."/>
            <person name="Toumi M."/>
            <person name="Toth E."/>
        </authorList>
    </citation>
    <scope>NUCLEOTIDE SEQUENCE [LARGE SCALE GENOMIC DNA]</scope>
    <source>
        <strain evidence="6 7">MG-N-17</strain>
    </source>
</reference>
<feature type="compositionally biased region" description="Gly residues" evidence="5">
    <location>
        <begin position="421"/>
        <end position="445"/>
    </location>
</feature>
<dbReference type="Proteomes" id="UP000306196">
    <property type="component" value="Unassembled WGS sequence"/>
</dbReference>
<dbReference type="RefSeq" id="WP_138084895.1">
    <property type="nucleotide sequence ID" value="NZ_VAUV01000003.1"/>
</dbReference>
<dbReference type="InterPro" id="IPR059100">
    <property type="entry name" value="TSP3_bac"/>
</dbReference>
<keyword evidence="7" id="KW-1185">Reference proteome</keyword>
<name>A0A5R8KI35_9BACT</name>
<accession>A0A5R8KI35</accession>
<dbReference type="EMBL" id="VAUV01000003">
    <property type="protein sequence ID" value="TLD71891.1"/>
    <property type="molecule type" value="Genomic_DNA"/>
</dbReference>
<dbReference type="InterPro" id="IPR053180">
    <property type="entry name" value="Ca-binding_acidic-repeat"/>
</dbReference>